<accession>A0A6P5AY27</accession>
<protein>
    <recommendedName>
        <fullName evidence="13">beta-galactoside alpha-(2,6)-sialyltransferase</fullName>
        <ecNumber evidence="13">2.4.3.1</ecNumber>
    </recommendedName>
</protein>
<dbReference type="InterPro" id="IPR001675">
    <property type="entry name" value="Glyco_trans_29"/>
</dbReference>
<evidence type="ECO:0000256" key="13">
    <source>
        <dbReference type="ARBA" id="ARBA00034329"/>
    </source>
</evidence>
<evidence type="ECO:0000313" key="14">
    <source>
        <dbReference type="Proteomes" id="UP000515135"/>
    </source>
</evidence>
<keyword evidence="11" id="KW-0325">Glycoprotein</keyword>
<dbReference type="PANTHER" id="PTHR46059">
    <property type="entry name" value="BETA-GALACTOSIDE ALPHA-2,6-SIALYLTRANSFERASE"/>
    <property type="match status" value="1"/>
</dbReference>
<dbReference type="GeneID" id="109487462"/>
<dbReference type="Pfam" id="PF00777">
    <property type="entry name" value="Glyco_transf_29"/>
    <property type="match status" value="2"/>
</dbReference>
<keyword evidence="7" id="KW-1133">Transmembrane helix</keyword>
<gene>
    <name evidence="15" type="primary">LOC109487462</name>
</gene>
<dbReference type="GO" id="GO:0032580">
    <property type="term" value="C:Golgi cisterna membrane"/>
    <property type="evidence" value="ECO:0007669"/>
    <property type="project" value="UniProtKB-SubCell"/>
</dbReference>
<evidence type="ECO:0000256" key="4">
    <source>
        <dbReference type="ARBA" id="ARBA00022679"/>
    </source>
</evidence>
<keyword evidence="4" id="KW-0808">Transferase</keyword>
<comment type="subcellular location">
    <subcellularLocation>
        <location evidence="1">Golgi apparatus</location>
        <location evidence="1">Golgi stack membrane</location>
        <topology evidence="1">Single-pass type II membrane protein</topology>
    </subcellularLocation>
</comment>
<dbReference type="EC" id="2.4.3.1" evidence="13"/>
<organism evidence="14 15">
    <name type="scientific">Branchiostoma belcheri</name>
    <name type="common">Amphioxus</name>
    <dbReference type="NCBI Taxonomy" id="7741"/>
    <lineage>
        <taxon>Eukaryota</taxon>
        <taxon>Metazoa</taxon>
        <taxon>Chordata</taxon>
        <taxon>Cephalochordata</taxon>
        <taxon>Leptocardii</taxon>
        <taxon>Amphioxiformes</taxon>
        <taxon>Branchiostomatidae</taxon>
        <taxon>Branchiostoma</taxon>
    </lineage>
</organism>
<comment type="catalytic activity">
    <reaction evidence="12">
        <text>a beta-D-galactoside + CMP-N-acetyl-beta-neuraminate = an N-acetyl-alpha-neuraminyl-(2-&gt;6)-beta-D-galactosyl derivative + CMP + H(+)</text>
        <dbReference type="Rhea" id="RHEA:52104"/>
        <dbReference type="ChEBI" id="CHEBI:15378"/>
        <dbReference type="ChEBI" id="CHEBI:28034"/>
        <dbReference type="ChEBI" id="CHEBI:57812"/>
        <dbReference type="ChEBI" id="CHEBI:60377"/>
        <dbReference type="ChEBI" id="CHEBI:136398"/>
        <dbReference type="EC" id="2.4.3.1"/>
    </reaction>
</comment>
<keyword evidence="3" id="KW-0328">Glycosyltransferase</keyword>
<evidence type="ECO:0000256" key="2">
    <source>
        <dbReference type="ARBA" id="ARBA00006003"/>
    </source>
</evidence>
<evidence type="ECO:0000256" key="12">
    <source>
        <dbReference type="ARBA" id="ARBA00034249"/>
    </source>
</evidence>
<evidence type="ECO:0000256" key="8">
    <source>
        <dbReference type="ARBA" id="ARBA00023034"/>
    </source>
</evidence>
<evidence type="ECO:0000256" key="3">
    <source>
        <dbReference type="ARBA" id="ARBA00022676"/>
    </source>
</evidence>
<evidence type="ECO:0000313" key="15">
    <source>
        <dbReference type="RefSeq" id="XP_019647011.1"/>
    </source>
</evidence>
<dbReference type="OrthoDB" id="10264956at2759"/>
<keyword evidence="14" id="KW-1185">Reference proteome</keyword>
<evidence type="ECO:0000256" key="11">
    <source>
        <dbReference type="ARBA" id="ARBA00023180"/>
    </source>
</evidence>
<evidence type="ECO:0000256" key="5">
    <source>
        <dbReference type="ARBA" id="ARBA00022692"/>
    </source>
</evidence>
<dbReference type="AlphaFoldDB" id="A0A6P5AY27"/>
<dbReference type="RefSeq" id="XP_019647011.1">
    <property type="nucleotide sequence ID" value="XM_019791452.1"/>
</dbReference>
<evidence type="ECO:0000256" key="6">
    <source>
        <dbReference type="ARBA" id="ARBA00022968"/>
    </source>
</evidence>
<dbReference type="FunFam" id="3.90.1480.20:FF:000020">
    <property type="entry name" value="Uncharacterized protein"/>
    <property type="match status" value="2"/>
</dbReference>
<dbReference type="GO" id="GO:0003835">
    <property type="term" value="F:beta-galactoside alpha-2,6-sialyltransferase activity"/>
    <property type="evidence" value="ECO:0007669"/>
    <property type="project" value="UniProtKB-EC"/>
</dbReference>
<dbReference type="Proteomes" id="UP000515135">
    <property type="component" value="Unplaced"/>
</dbReference>
<keyword evidence="8" id="KW-0333">Golgi apparatus</keyword>
<reference evidence="15" key="1">
    <citation type="submission" date="2025-08" db="UniProtKB">
        <authorList>
            <consortium name="RefSeq"/>
        </authorList>
    </citation>
    <scope>IDENTIFICATION</scope>
    <source>
        <tissue evidence="15">Gonad</tissue>
    </source>
</reference>
<dbReference type="PANTHER" id="PTHR46059:SF1">
    <property type="entry name" value="BETA-GALACTOSIDE ALPHA-2,6-SIALYLTRANSFERASE"/>
    <property type="match status" value="1"/>
</dbReference>
<comment type="similarity">
    <text evidence="2">Belongs to the glycosyltransferase 29 family.</text>
</comment>
<evidence type="ECO:0000256" key="9">
    <source>
        <dbReference type="ARBA" id="ARBA00023136"/>
    </source>
</evidence>
<dbReference type="GO" id="GO:0097503">
    <property type="term" value="P:sialylation"/>
    <property type="evidence" value="ECO:0007669"/>
    <property type="project" value="TreeGrafter"/>
</dbReference>
<keyword evidence="9" id="KW-0472">Membrane</keyword>
<dbReference type="KEGG" id="bbel:109487462"/>
<sequence length="632" mass="73016">MNCSRNETPRNSTLREKLLCSLEKNVPFSTITREQASKDGNATILPEESLEKLVHFNSCAVVSSSHGLRLHTYGQEIDSHDAVLRFNCAPTHKFEQFVGNRTDIRLINTKIPQTTCKKEFWSENSPMFTHGTIVIRNANAINVEEHKINAKRDQFHSFANWIKCSKRYPNRSLPFIQRPGFGNAMRAELARFCKATGMCKYKLRGPPTTGMLGVVMMLHLCDWVRVYEIVPSNKDDTRLMYYYSERAMWSSKHISLSWHSYSQERAYFRTLSLTPEKDINETGVVLLKGFSQTQSLKRVGDRFEIQEISGSVMEKKILPFLGTVLCVCVMMSVNSITTRSVFIIYAPAYRPKPLNEIIRCALKKNVPFSTITRKQASKDGNATILPEESLEKLVHFNSCAVVSSSHGLRLHKYGKEIDSHDAVLRFNCAPTQGFEQFVGNRTDIRLVNTQIPGRYFKKDFWSKNSNMFRHEAIVVRNMDAISVKGEKIDTKHDQFHVFNNLVKYRKMYPERDLHFIQRPDLGNDIRTELRWFCTTTGMCNKTIMSPSSGMFGVVMMLHLCDWVRVYEIVPSNKDRTRLRYYYDEKALVPKHFIYHSYINERIYLRTLSLTPEKDINETGVVLLKGFSQTQCD</sequence>
<keyword evidence="10" id="KW-1015">Disulfide bond</keyword>
<dbReference type="InterPro" id="IPR038578">
    <property type="entry name" value="GT29-like_sf"/>
</dbReference>
<evidence type="ECO:0000256" key="10">
    <source>
        <dbReference type="ARBA" id="ARBA00023157"/>
    </source>
</evidence>
<evidence type="ECO:0000256" key="1">
    <source>
        <dbReference type="ARBA" id="ARBA00004447"/>
    </source>
</evidence>
<dbReference type="Gene3D" id="3.90.1480.20">
    <property type="entry name" value="Glycosyl transferase family 29"/>
    <property type="match status" value="2"/>
</dbReference>
<proteinExistence type="inferred from homology"/>
<evidence type="ECO:0000256" key="7">
    <source>
        <dbReference type="ARBA" id="ARBA00022989"/>
    </source>
</evidence>
<keyword evidence="6" id="KW-0735">Signal-anchor</keyword>
<name>A0A6P5AY27_BRABE</name>
<keyword evidence="5" id="KW-0812">Transmembrane</keyword>